<organism evidence="2 3">
    <name type="scientific">Pseudotamlana carrageenivorans</name>
    <dbReference type="NCBI Taxonomy" id="2069432"/>
    <lineage>
        <taxon>Bacteria</taxon>
        <taxon>Pseudomonadati</taxon>
        <taxon>Bacteroidota</taxon>
        <taxon>Flavobacteriia</taxon>
        <taxon>Flavobacteriales</taxon>
        <taxon>Flavobacteriaceae</taxon>
        <taxon>Pseudotamlana</taxon>
    </lineage>
</organism>
<feature type="transmembrane region" description="Helical" evidence="1">
    <location>
        <begin position="59"/>
        <end position="79"/>
    </location>
</feature>
<keyword evidence="1" id="KW-0472">Membrane</keyword>
<dbReference type="EMBL" id="CP025938">
    <property type="protein sequence ID" value="AUS06896.1"/>
    <property type="molecule type" value="Genomic_DNA"/>
</dbReference>
<dbReference type="KEGG" id="taj:C1A40_16245"/>
<name>A0A2I7SLW5_9FLAO</name>
<reference evidence="3" key="1">
    <citation type="submission" date="2018-01" db="EMBL/GenBank/DDBJ databases">
        <title>Complete genome of Tamlana sp. UJ94.</title>
        <authorList>
            <person name="Jung J."/>
            <person name="Chung D."/>
            <person name="Bae S.S."/>
            <person name="Baek K."/>
        </authorList>
    </citation>
    <scope>NUCLEOTIDE SEQUENCE [LARGE SCALE GENOMIC DNA]</scope>
    <source>
        <strain evidence="3">UJ94</strain>
    </source>
</reference>
<dbReference type="Proteomes" id="UP000236592">
    <property type="component" value="Chromosome"/>
</dbReference>
<protein>
    <submittedName>
        <fullName evidence="2">Uncharacterized protein</fullName>
    </submittedName>
</protein>
<evidence type="ECO:0000313" key="3">
    <source>
        <dbReference type="Proteomes" id="UP000236592"/>
    </source>
</evidence>
<gene>
    <name evidence="2" type="ORF">C1A40_16245</name>
</gene>
<dbReference type="RefSeq" id="WP_102996808.1">
    <property type="nucleotide sequence ID" value="NZ_CP025938.1"/>
</dbReference>
<evidence type="ECO:0000256" key="1">
    <source>
        <dbReference type="SAM" id="Phobius"/>
    </source>
</evidence>
<keyword evidence="3" id="KW-1185">Reference proteome</keyword>
<keyword evidence="1" id="KW-0812">Transmembrane</keyword>
<sequence length="80" mass="8445">MTNKTGYILGLISAIIYVIIIYGFSTNRLSDFLASLLGALLIPAIVAGLISLFSKNNFGKIFAITCVIIHVISGLGNSLA</sequence>
<accession>A0A2I7SLW5</accession>
<evidence type="ECO:0000313" key="2">
    <source>
        <dbReference type="EMBL" id="AUS06896.1"/>
    </source>
</evidence>
<dbReference type="OrthoDB" id="9985068at2"/>
<feature type="transmembrane region" description="Helical" evidence="1">
    <location>
        <begin position="32"/>
        <end position="53"/>
    </location>
</feature>
<dbReference type="AlphaFoldDB" id="A0A2I7SLW5"/>
<keyword evidence="1" id="KW-1133">Transmembrane helix</keyword>
<proteinExistence type="predicted"/>
<feature type="transmembrane region" description="Helical" evidence="1">
    <location>
        <begin position="6"/>
        <end position="25"/>
    </location>
</feature>